<feature type="non-terminal residue" evidence="1">
    <location>
        <position position="1"/>
    </location>
</feature>
<comment type="caution">
    <text evidence="1">The sequence shown here is derived from an EMBL/GenBank/DDBJ whole genome shotgun (WGS) entry which is preliminary data.</text>
</comment>
<accession>A0A0F9BDL2</accession>
<gene>
    <name evidence="1" type="ORF">LCGC14_2462210</name>
</gene>
<reference evidence="1" key="1">
    <citation type="journal article" date="2015" name="Nature">
        <title>Complex archaea that bridge the gap between prokaryotes and eukaryotes.</title>
        <authorList>
            <person name="Spang A."/>
            <person name="Saw J.H."/>
            <person name="Jorgensen S.L."/>
            <person name="Zaremba-Niedzwiedzka K."/>
            <person name="Martijn J."/>
            <person name="Lind A.E."/>
            <person name="van Eijk R."/>
            <person name="Schleper C."/>
            <person name="Guy L."/>
            <person name="Ettema T.J."/>
        </authorList>
    </citation>
    <scope>NUCLEOTIDE SEQUENCE</scope>
</reference>
<evidence type="ECO:0000313" key="1">
    <source>
        <dbReference type="EMBL" id="KKL19760.1"/>
    </source>
</evidence>
<protein>
    <submittedName>
        <fullName evidence="1">Uncharacterized protein</fullName>
    </submittedName>
</protein>
<organism evidence="1">
    <name type="scientific">marine sediment metagenome</name>
    <dbReference type="NCBI Taxonomy" id="412755"/>
    <lineage>
        <taxon>unclassified sequences</taxon>
        <taxon>metagenomes</taxon>
        <taxon>ecological metagenomes</taxon>
    </lineage>
</organism>
<sequence length="48" mass="5498">AEKAVGQKMQYAFDKMKLAKRKNVSWGFNGKDTFVGTPRPEPKKVEKK</sequence>
<dbReference type="EMBL" id="LAZR01038360">
    <property type="protein sequence ID" value="KKL19760.1"/>
    <property type="molecule type" value="Genomic_DNA"/>
</dbReference>
<dbReference type="AlphaFoldDB" id="A0A0F9BDL2"/>
<name>A0A0F9BDL2_9ZZZZ</name>
<proteinExistence type="predicted"/>